<evidence type="ECO:0000313" key="3">
    <source>
        <dbReference type="EMBL" id="QAA94489.1"/>
    </source>
</evidence>
<gene>
    <name evidence="3" type="ORF">CKA81_12120</name>
</gene>
<dbReference type="InterPro" id="IPR013429">
    <property type="entry name" value="Regulatory_FmdB_Zinc_ribbon"/>
</dbReference>
<dbReference type="NCBIfam" id="TIGR02605">
    <property type="entry name" value="CxxC_CxxC_SSSS"/>
    <property type="match status" value="1"/>
</dbReference>
<feature type="compositionally biased region" description="Polar residues" evidence="1">
    <location>
        <begin position="97"/>
        <end position="110"/>
    </location>
</feature>
<keyword evidence="4" id="KW-1185">Reference proteome</keyword>
<dbReference type="AlphaFoldDB" id="A0A410GDZ2"/>
<feature type="compositionally biased region" description="Basic residues" evidence="1">
    <location>
        <begin position="75"/>
        <end position="96"/>
    </location>
</feature>
<sequence length="110" mass="12430">MPLYAYLCKTCGPFEQHRPMAQFELPATCPQCQAAAPRMLTAVQLNLMPGNKRIAHGLNERNAHEPRVAAAHAGCGHHHHDKHDRHHESHHNHGHQQARQTSSRPWQVGH</sequence>
<feature type="region of interest" description="Disordered" evidence="1">
    <location>
        <begin position="61"/>
        <end position="110"/>
    </location>
</feature>
<name>A0A410GDZ2_9BURK</name>
<dbReference type="KEGG" id="pus:CKA81_12120"/>
<dbReference type="Pfam" id="PF09723">
    <property type="entry name" value="Zn_ribbon_8"/>
    <property type="match status" value="1"/>
</dbReference>
<dbReference type="RefSeq" id="WP_128355486.1">
    <property type="nucleotide sequence ID" value="NZ_CP022987.1"/>
</dbReference>
<accession>A0A410GDZ2</accession>
<evidence type="ECO:0000256" key="1">
    <source>
        <dbReference type="SAM" id="MobiDB-lite"/>
    </source>
</evidence>
<evidence type="ECO:0000313" key="4">
    <source>
        <dbReference type="Proteomes" id="UP000283474"/>
    </source>
</evidence>
<organism evidence="3 4">
    <name type="scientific">Pollutimonas thiosulfatoxidans</name>
    <dbReference type="NCBI Taxonomy" id="2028345"/>
    <lineage>
        <taxon>Bacteria</taxon>
        <taxon>Pseudomonadati</taxon>
        <taxon>Pseudomonadota</taxon>
        <taxon>Betaproteobacteria</taxon>
        <taxon>Burkholderiales</taxon>
        <taxon>Alcaligenaceae</taxon>
        <taxon>Pollutimonas</taxon>
    </lineage>
</organism>
<dbReference type="OrthoDB" id="9813321at2"/>
<evidence type="ECO:0000259" key="2">
    <source>
        <dbReference type="SMART" id="SM00834"/>
    </source>
</evidence>
<dbReference type="Proteomes" id="UP000283474">
    <property type="component" value="Chromosome"/>
</dbReference>
<proteinExistence type="predicted"/>
<protein>
    <recommendedName>
        <fullName evidence="2">Putative regulatory protein FmdB zinc ribbon domain-containing protein</fullName>
    </recommendedName>
</protein>
<dbReference type="EMBL" id="CP022987">
    <property type="protein sequence ID" value="QAA94489.1"/>
    <property type="molecule type" value="Genomic_DNA"/>
</dbReference>
<dbReference type="SMART" id="SM00834">
    <property type="entry name" value="CxxC_CXXC_SSSS"/>
    <property type="match status" value="1"/>
</dbReference>
<feature type="domain" description="Putative regulatory protein FmdB zinc ribbon" evidence="2">
    <location>
        <begin position="1"/>
        <end position="41"/>
    </location>
</feature>
<reference evidence="3 4" key="1">
    <citation type="submission" date="2017-08" db="EMBL/GenBank/DDBJ databases">
        <authorList>
            <person name="Park S.-J."/>
            <person name="Kim H."/>
        </authorList>
    </citation>
    <scope>NUCLEOTIDE SEQUENCE [LARGE SCALE GENOMIC DNA]</scope>
    <source>
        <strain evidence="4">ye3</strain>
    </source>
</reference>